<organism evidence="1 2">
    <name type="scientific">Oedothorax gibbosus</name>
    <dbReference type="NCBI Taxonomy" id="931172"/>
    <lineage>
        <taxon>Eukaryota</taxon>
        <taxon>Metazoa</taxon>
        <taxon>Ecdysozoa</taxon>
        <taxon>Arthropoda</taxon>
        <taxon>Chelicerata</taxon>
        <taxon>Arachnida</taxon>
        <taxon>Araneae</taxon>
        <taxon>Araneomorphae</taxon>
        <taxon>Entelegynae</taxon>
        <taxon>Araneoidea</taxon>
        <taxon>Linyphiidae</taxon>
        <taxon>Erigoninae</taxon>
        <taxon>Oedothorax</taxon>
    </lineage>
</organism>
<sequence length="122" mass="13522">MEGLALDDKCFCRGWHGSGKEICYGGDILFGAAFLVNDELEICGADAIFSRFYSSLPCHKRIYGEGYNRFQMLGCKKEFLAQPFNSVEVIGDGAWRCTTLGSGRVLLAVNQDVWQQGAKWAP</sequence>
<dbReference type="EMBL" id="JAFNEN010000289">
    <property type="protein sequence ID" value="KAG8186777.1"/>
    <property type="molecule type" value="Genomic_DNA"/>
</dbReference>
<keyword evidence="2" id="KW-1185">Reference proteome</keyword>
<protein>
    <submittedName>
        <fullName evidence="1">Uncharacterized protein</fullName>
    </submittedName>
</protein>
<accession>A0AAV6UR48</accession>
<dbReference type="Proteomes" id="UP000827092">
    <property type="component" value="Unassembled WGS sequence"/>
</dbReference>
<comment type="caution">
    <text evidence="1">The sequence shown here is derived from an EMBL/GenBank/DDBJ whole genome shotgun (WGS) entry which is preliminary data.</text>
</comment>
<evidence type="ECO:0000313" key="1">
    <source>
        <dbReference type="EMBL" id="KAG8186777.1"/>
    </source>
</evidence>
<reference evidence="1 2" key="1">
    <citation type="journal article" date="2022" name="Nat. Ecol. Evol.">
        <title>A masculinizing supergene underlies an exaggerated male reproductive morph in a spider.</title>
        <authorList>
            <person name="Hendrickx F."/>
            <person name="De Corte Z."/>
            <person name="Sonet G."/>
            <person name="Van Belleghem S.M."/>
            <person name="Kostlbacher S."/>
            <person name="Vangestel C."/>
        </authorList>
    </citation>
    <scope>NUCLEOTIDE SEQUENCE [LARGE SCALE GENOMIC DNA]</scope>
    <source>
        <strain evidence="1">W744_W776</strain>
    </source>
</reference>
<dbReference type="AlphaFoldDB" id="A0AAV6UR48"/>
<proteinExistence type="predicted"/>
<gene>
    <name evidence="1" type="ORF">JTE90_010671</name>
</gene>
<name>A0AAV6UR48_9ARAC</name>
<evidence type="ECO:0000313" key="2">
    <source>
        <dbReference type="Proteomes" id="UP000827092"/>
    </source>
</evidence>